<keyword evidence="3" id="KW-1185">Reference proteome</keyword>
<reference evidence="3" key="2">
    <citation type="submission" date="2014-09" db="EMBL/GenBank/DDBJ databases">
        <authorList>
            <consortium name="NBRP consortium"/>
            <person name="Sawabe T."/>
            <person name="Meirelles P."/>
            <person name="Nakanishi M."/>
            <person name="Sayaka M."/>
            <person name="Hattori M."/>
            <person name="Ohkuma M."/>
        </authorList>
    </citation>
    <scope>NUCLEOTIDE SEQUENCE [LARGE SCALE GENOMIC DNA]</scope>
    <source>
        <strain evidence="3">JCM 19239</strain>
    </source>
</reference>
<evidence type="ECO:0008006" key="4">
    <source>
        <dbReference type="Google" id="ProtNLM"/>
    </source>
</evidence>
<reference evidence="3" key="1">
    <citation type="submission" date="2014-09" db="EMBL/GenBank/DDBJ databases">
        <title>Vibrio variabilis JCM 19239. (C206) whole genome shotgun sequence.</title>
        <authorList>
            <person name="Sawabe T."/>
            <person name="Meirelles P."/>
            <person name="Nakanishi M."/>
            <person name="Sayaka M."/>
            <person name="Hattori M."/>
            <person name="Ohkuma M."/>
        </authorList>
    </citation>
    <scope>NUCLEOTIDE SEQUENCE [LARGE SCALE GENOMIC DNA]</scope>
    <source>
        <strain evidence="3">JCM 19239</strain>
    </source>
</reference>
<accession>A0ABQ0JPK6</accession>
<evidence type="ECO:0000313" key="3">
    <source>
        <dbReference type="Proteomes" id="UP000029223"/>
    </source>
</evidence>
<organism evidence="2 3">
    <name type="scientific">Vibrio variabilis</name>
    <dbReference type="NCBI Taxonomy" id="990271"/>
    <lineage>
        <taxon>Bacteria</taxon>
        <taxon>Pseudomonadati</taxon>
        <taxon>Pseudomonadota</taxon>
        <taxon>Gammaproteobacteria</taxon>
        <taxon>Vibrionales</taxon>
        <taxon>Vibrionaceae</taxon>
        <taxon>Vibrio</taxon>
    </lineage>
</organism>
<proteinExistence type="predicted"/>
<protein>
    <recommendedName>
        <fullName evidence="4">Lipoprotein</fullName>
    </recommendedName>
</protein>
<name>A0ABQ0JPK6_9VIBR</name>
<feature type="transmembrane region" description="Helical" evidence="1">
    <location>
        <begin position="12"/>
        <end position="40"/>
    </location>
</feature>
<gene>
    <name evidence="2" type="ORF">JCM19239_223</name>
</gene>
<dbReference type="EMBL" id="BBMS01000106">
    <property type="protein sequence ID" value="GAL30687.1"/>
    <property type="molecule type" value="Genomic_DNA"/>
</dbReference>
<comment type="caution">
    <text evidence="2">The sequence shown here is derived from an EMBL/GenBank/DDBJ whole genome shotgun (WGS) entry which is preliminary data.</text>
</comment>
<sequence length="42" mass="4508">MSKRFLIEMNKNSCVVGAVMLLSLGSLVLVACVTLTLLLVKV</sequence>
<dbReference type="Proteomes" id="UP000029223">
    <property type="component" value="Unassembled WGS sequence"/>
</dbReference>
<keyword evidence="1" id="KW-1133">Transmembrane helix</keyword>
<keyword evidence="1" id="KW-0472">Membrane</keyword>
<evidence type="ECO:0000256" key="1">
    <source>
        <dbReference type="SAM" id="Phobius"/>
    </source>
</evidence>
<dbReference type="PROSITE" id="PS51257">
    <property type="entry name" value="PROKAR_LIPOPROTEIN"/>
    <property type="match status" value="1"/>
</dbReference>
<evidence type="ECO:0000313" key="2">
    <source>
        <dbReference type="EMBL" id="GAL30687.1"/>
    </source>
</evidence>
<keyword evidence="1" id="KW-0812">Transmembrane</keyword>